<evidence type="ECO:0000313" key="2">
    <source>
        <dbReference type="Proteomes" id="UP001216440"/>
    </source>
</evidence>
<sequence length="46" mass="4808">MALLQAAAAISPLLAGNPMKPTIDKAMNALGLPPTLLDLRRARPLT</sequence>
<dbReference type="RefSeq" id="WP_279332758.1">
    <property type="nucleotide sequence ID" value="NZ_CP121682.1"/>
</dbReference>
<accession>A0ABY8JUS4</accession>
<proteinExistence type="predicted"/>
<organism evidence="1 2">
    <name type="scientific">Streptomyces cathayae</name>
    <dbReference type="NCBI Taxonomy" id="3031124"/>
    <lineage>
        <taxon>Bacteria</taxon>
        <taxon>Bacillati</taxon>
        <taxon>Actinomycetota</taxon>
        <taxon>Actinomycetes</taxon>
        <taxon>Kitasatosporales</taxon>
        <taxon>Streptomycetaceae</taxon>
        <taxon>Streptomyces</taxon>
    </lineage>
</organism>
<protein>
    <submittedName>
        <fullName evidence="1">Uncharacterized protein</fullName>
    </submittedName>
</protein>
<dbReference type="Proteomes" id="UP001216440">
    <property type="component" value="Chromosome"/>
</dbReference>
<gene>
    <name evidence="1" type="ORF">PYS65_06095</name>
</gene>
<reference evidence="1 2" key="1">
    <citation type="submission" date="2023-03" db="EMBL/GenBank/DDBJ databases">
        <authorList>
            <person name="Mo P."/>
        </authorList>
    </citation>
    <scope>NUCLEOTIDE SEQUENCE [LARGE SCALE GENOMIC DNA]</scope>
    <source>
        <strain evidence="1 2">HUAS 5</strain>
    </source>
</reference>
<keyword evidence="2" id="KW-1185">Reference proteome</keyword>
<evidence type="ECO:0000313" key="1">
    <source>
        <dbReference type="EMBL" id="WGD39739.1"/>
    </source>
</evidence>
<name>A0ABY8JUS4_9ACTN</name>
<dbReference type="EMBL" id="CP121682">
    <property type="protein sequence ID" value="WGD39739.1"/>
    <property type="molecule type" value="Genomic_DNA"/>
</dbReference>